<feature type="domain" description="CheW-like" evidence="1">
    <location>
        <begin position="29"/>
        <end position="154"/>
    </location>
</feature>
<dbReference type="InterPro" id="IPR036061">
    <property type="entry name" value="CheW-like_dom_sf"/>
</dbReference>
<dbReference type="Proteomes" id="UP000005730">
    <property type="component" value="Chromosome"/>
</dbReference>
<name>H0UP50_9BACT</name>
<proteinExistence type="predicted"/>
<evidence type="ECO:0000313" key="2">
    <source>
        <dbReference type="EMBL" id="EHM10553.1"/>
    </source>
</evidence>
<dbReference type="eggNOG" id="COG0835">
    <property type="taxonomic scope" value="Bacteria"/>
</dbReference>
<dbReference type="GO" id="GO:0007165">
    <property type="term" value="P:signal transduction"/>
    <property type="evidence" value="ECO:0007669"/>
    <property type="project" value="InterPro"/>
</dbReference>
<dbReference type="GO" id="GO:0006935">
    <property type="term" value="P:chemotaxis"/>
    <property type="evidence" value="ECO:0007669"/>
    <property type="project" value="InterPro"/>
</dbReference>
<dbReference type="Gene3D" id="2.40.50.180">
    <property type="entry name" value="CheA-289, Domain 4"/>
    <property type="match status" value="1"/>
</dbReference>
<dbReference type="PROSITE" id="PS50851">
    <property type="entry name" value="CHEW"/>
    <property type="match status" value="1"/>
</dbReference>
<dbReference type="PANTHER" id="PTHR22617:SF23">
    <property type="entry name" value="CHEMOTAXIS PROTEIN CHEW"/>
    <property type="match status" value="1"/>
</dbReference>
<reference evidence="2 3" key="1">
    <citation type="submission" date="2011-10" db="EMBL/GenBank/DDBJ databases">
        <title>The Noncontiguous Finished genome of Thermanaerovibrio velox DSM 12556.</title>
        <authorList>
            <consortium name="US DOE Joint Genome Institute (JGI-PGF)"/>
            <person name="Lucas S."/>
            <person name="Copeland A."/>
            <person name="Lapidus A."/>
            <person name="Glavina del Rio T."/>
            <person name="Dalin E."/>
            <person name="Tice H."/>
            <person name="Bruce D."/>
            <person name="Goodwin L."/>
            <person name="Pitluck S."/>
            <person name="Peters L."/>
            <person name="Mikhailova N."/>
            <person name="Teshima H."/>
            <person name="Kyrpides N."/>
            <person name="Mavromatis K."/>
            <person name="Ivanova N."/>
            <person name="Markowitz V."/>
            <person name="Cheng J.-F."/>
            <person name="Hugenholtz P."/>
            <person name="Woyke T."/>
            <person name="Wu D."/>
            <person name="Spring S."/>
            <person name="Brambilla E.-M."/>
            <person name="Klenk H.-P."/>
            <person name="Eisen J.A."/>
        </authorList>
    </citation>
    <scope>NUCLEOTIDE SEQUENCE [LARGE SCALE GENOMIC DNA]</scope>
    <source>
        <strain evidence="2 3">DSM 12556</strain>
    </source>
</reference>
<dbReference type="Pfam" id="PF01584">
    <property type="entry name" value="CheW"/>
    <property type="match status" value="1"/>
</dbReference>
<evidence type="ECO:0000259" key="1">
    <source>
        <dbReference type="PROSITE" id="PS50851"/>
    </source>
</evidence>
<dbReference type="PANTHER" id="PTHR22617">
    <property type="entry name" value="CHEMOTAXIS SENSOR HISTIDINE KINASE-RELATED"/>
    <property type="match status" value="1"/>
</dbReference>
<gene>
    <name evidence="2" type="ORF">TheveDRAFT_1435</name>
</gene>
<protein>
    <submittedName>
        <fullName evidence="2">Chemotaxis signal transduction protein</fullName>
    </submittedName>
</protein>
<dbReference type="SMART" id="SM00260">
    <property type="entry name" value="CheW"/>
    <property type="match status" value="1"/>
</dbReference>
<dbReference type="SUPFAM" id="SSF50341">
    <property type="entry name" value="CheW-like"/>
    <property type="match status" value="1"/>
</dbReference>
<evidence type="ECO:0000313" key="3">
    <source>
        <dbReference type="Proteomes" id="UP000005730"/>
    </source>
</evidence>
<dbReference type="GO" id="GO:0005829">
    <property type="term" value="C:cytosol"/>
    <property type="evidence" value="ECO:0007669"/>
    <property type="project" value="TreeGrafter"/>
</dbReference>
<accession>H0UP50</accession>
<dbReference type="EMBL" id="CM001377">
    <property type="protein sequence ID" value="EHM10553.1"/>
    <property type="molecule type" value="Genomic_DNA"/>
</dbReference>
<dbReference type="AlphaFoldDB" id="H0UP50"/>
<organism evidence="2 3">
    <name type="scientific">Thermanaerovibrio velox DSM 12556</name>
    <dbReference type="NCBI Taxonomy" id="926567"/>
    <lineage>
        <taxon>Bacteria</taxon>
        <taxon>Thermotogati</taxon>
        <taxon>Synergistota</taxon>
        <taxon>Synergistia</taxon>
        <taxon>Synergistales</taxon>
        <taxon>Synergistaceae</taxon>
        <taxon>Thermanaerovibrio</taxon>
    </lineage>
</organism>
<dbReference type="RefSeq" id="WP_006584047.1">
    <property type="nucleotide sequence ID" value="NZ_CM001377.1"/>
</dbReference>
<dbReference type="InterPro" id="IPR039315">
    <property type="entry name" value="CheW"/>
</dbReference>
<keyword evidence="3" id="KW-1185">Reference proteome</keyword>
<sequence>MSSRADLTTEILKARAVKLSRRPQTEERLISMLMFIRMGKRLGIPASKGGEIVRLKIGYTPLPLTSPHLAGVFNLRGSIVPLIDPSPLAGISGSGEIQVAMIIHNRKGPFGIGFDRLEGLVSLSSSAVREVRGSGPVRWMLDDVPILDPDLISP</sequence>
<dbReference type="HOGENOM" id="CLU_1703422_0_0_0"/>
<dbReference type="STRING" id="926567.TheveDRAFT_1435"/>
<dbReference type="InterPro" id="IPR002545">
    <property type="entry name" value="CheW-lke_dom"/>
</dbReference>